<dbReference type="Pfam" id="PF03453">
    <property type="entry name" value="MoeA_N"/>
    <property type="match status" value="1"/>
</dbReference>
<dbReference type="EC" id="2.10.1.1" evidence="6"/>
<dbReference type="InterPro" id="IPR038987">
    <property type="entry name" value="MoeA-like"/>
</dbReference>
<dbReference type="InterPro" id="IPR036135">
    <property type="entry name" value="MoeA_linker/N_sf"/>
</dbReference>
<comment type="catalytic activity">
    <reaction evidence="5">
        <text>adenylyl-molybdopterin + molybdate = Mo-molybdopterin + AMP + H(+)</text>
        <dbReference type="Rhea" id="RHEA:35047"/>
        <dbReference type="ChEBI" id="CHEBI:15378"/>
        <dbReference type="ChEBI" id="CHEBI:36264"/>
        <dbReference type="ChEBI" id="CHEBI:62727"/>
        <dbReference type="ChEBI" id="CHEBI:71302"/>
        <dbReference type="ChEBI" id="CHEBI:456215"/>
        <dbReference type="EC" id="2.10.1.1"/>
    </reaction>
</comment>
<accession>A0ABS2BK09</accession>
<dbReference type="SUPFAM" id="SSF53218">
    <property type="entry name" value="Molybdenum cofactor biosynthesis proteins"/>
    <property type="match status" value="1"/>
</dbReference>
<dbReference type="Gene3D" id="3.40.980.10">
    <property type="entry name" value="MoaB/Mog-like domain"/>
    <property type="match status" value="1"/>
</dbReference>
<dbReference type="InterPro" id="IPR005110">
    <property type="entry name" value="MoeA_linker/N"/>
</dbReference>
<dbReference type="RefSeq" id="WP_203537895.1">
    <property type="nucleotide sequence ID" value="NZ_JAESND010000003.1"/>
</dbReference>
<keyword evidence="9" id="KW-1185">Reference proteome</keyword>
<protein>
    <recommendedName>
        <fullName evidence="6">Molybdopterin molybdenumtransferase</fullName>
        <ecNumber evidence="6">2.10.1.1</ecNumber>
    </recommendedName>
</protein>
<dbReference type="PANTHER" id="PTHR10192">
    <property type="entry name" value="MOLYBDOPTERIN BIOSYNTHESIS PROTEIN"/>
    <property type="match status" value="1"/>
</dbReference>
<comment type="caution">
    <text evidence="8">The sequence shown here is derived from an EMBL/GenBank/DDBJ whole genome shotgun (WGS) entry which is preliminary data.</text>
</comment>
<dbReference type="InterPro" id="IPR001453">
    <property type="entry name" value="MoaB/Mog_dom"/>
</dbReference>
<evidence type="ECO:0000313" key="8">
    <source>
        <dbReference type="EMBL" id="MBM3115931.1"/>
    </source>
</evidence>
<dbReference type="Pfam" id="PF00994">
    <property type="entry name" value="MoCF_biosynth"/>
    <property type="match status" value="1"/>
</dbReference>
<dbReference type="InterPro" id="IPR005111">
    <property type="entry name" value="MoeA_C_domain_IV"/>
</dbReference>
<dbReference type="SUPFAM" id="SSF63882">
    <property type="entry name" value="MoeA N-terminal region -like"/>
    <property type="match status" value="1"/>
</dbReference>
<dbReference type="Gene3D" id="2.170.190.11">
    <property type="entry name" value="Molybdopterin biosynthesis moea protein, domain 3"/>
    <property type="match status" value="1"/>
</dbReference>
<evidence type="ECO:0000256" key="1">
    <source>
        <dbReference type="ARBA" id="ARBA00002901"/>
    </source>
</evidence>
<keyword evidence="4 6" id="KW-0501">Molybdenum cofactor biosynthesis</keyword>
<proteinExistence type="inferred from homology"/>
<evidence type="ECO:0000256" key="4">
    <source>
        <dbReference type="ARBA" id="ARBA00023150"/>
    </source>
</evidence>
<dbReference type="SMART" id="SM00852">
    <property type="entry name" value="MoCF_biosynth"/>
    <property type="match status" value="1"/>
</dbReference>
<dbReference type="NCBIfam" id="TIGR00177">
    <property type="entry name" value="molyb_syn"/>
    <property type="match status" value="1"/>
</dbReference>
<dbReference type="CDD" id="cd00887">
    <property type="entry name" value="MoeA"/>
    <property type="match status" value="1"/>
</dbReference>
<evidence type="ECO:0000256" key="3">
    <source>
        <dbReference type="ARBA" id="ARBA00010763"/>
    </source>
</evidence>
<name>A0ABS2BK09_9NEIS</name>
<sequence>MLTVDQAREQLLAAARRITETETLALNDALGRVLATDVVSTLAVPGFDNSAMDGYALNVADFSAPTAFRVVQRIAAGDTGSALAPGEAARIFTGAPVPEGSNAVAMQEDCNVETTTLTVNTRLQPGQHIRRRGEDVQQGAVVIQAGTRLGAAELGLLAAVGVGQVAVVRKLRVALLSTGNELVEPGSPLAPAQIYNSNRYALSALLREAGCIVDDLGIVPDQFAATRDILADAAATHDVVLSTGGVSVGEEDHVKAAVESLGALSLWKIAIKPGKPFACGRIGDADFIGLPGNPVSSFVTFIVFVRPFLAARTGRDAPEPAIRVPAGFTIERAGNRREYLRARLVDGRVVLFPNQSSGVLTSVVWADGLVIVPEAATVREGDPVDFLPLATLN</sequence>
<comment type="pathway">
    <text evidence="2 6">Cofactor biosynthesis; molybdopterin biosynthesis.</text>
</comment>
<gene>
    <name evidence="8" type="ORF">JMJ54_08815</name>
</gene>
<dbReference type="SUPFAM" id="SSF63867">
    <property type="entry name" value="MoeA C-terminal domain-like"/>
    <property type="match status" value="1"/>
</dbReference>
<dbReference type="InterPro" id="IPR036425">
    <property type="entry name" value="MoaB/Mog-like_dom_sf"/>
</dbReference>
<keyword evidence="6" id="KW-0808">Transferase</keyword>
<organism evidence="8 9">
    <name type="scientific">Jeongeupia naejangsanensis</name>
    <dbReference type="NCBI Taxonomy" id="613195"/>
    <lineage>
        <taxon>Bacteria</taxon>
        <taxon>Pseudomonadati</taxon>
        <taxon>Pseudomonadota</taxon>
        <taxon>Betaproteobacteria</taxon>
        <taxon>Neisseriales</taxon>
        <taxon>Chitinibacteraceae</taxon>
        <taxon>Jeongeupia</taxon>
    </lineage>
</organism>
<evidence type="ECO:0000313" key="9">
    <source>
        <dbReference type="Proteomes" id="UP000809431"/>
    </source>
</evidence>
<keyword evidence="6" id="KW-0460">Magnesium</keyword>
<comment type="similarity">
    <text evidence="3 6">Belongs to the MoeA family.</text>
</comment>
<reference evidence="8 9" key="1">
    <citation type="submission" date="2021-01" db="EMBL/GenBank/DDBJ databases">
        <title>Draft Genome Sequence and Polyhydroxyalkanoate Biosynthetic Potential of Jeongeupia naejangsanensis Type Strain DSM 24253.</title>
        <authorList>
            <person name="Turrini P."/>
            <person name="Artuso I."/>
            <person name="Lugli G.A."/>
            <person name="Frangipani E."/>
            <person name="Ventura M."/>
            <person name="Visca P."/>
        </authorList>
    </citation>
    <scope>NUCLEOTIDE SEQUENCE [LARGE SCALE GENOMIC DNA]</scope>
    <source>
        <strain evidence="8 9">DSM 24253</strain>
    </source>
</reference>
<evidence type="ECO:0000256" key="5">
    <source>
        <dbReference type="ARBA" id="ARBA00047317"/>
    </source>
</evidence>
<evidence type="ECO:0000256" key="6">
    <source>
        <dbReference type="RuleBase" id="RU365090"/>
    </source>
</evidence>
<evidence type="ECO:0000256" key="2">
    <source>
        <dbReference type="ARBA" id="ARBA00005046"/>
    </source>
</evidence>
<keyword evidence="6" id="KW-0500">Molybdenum</keyword>
<comment type="function">
    <text evidence="1 6">Catalyzes the insertion of molybdate into adenylated molybdopterin with the concomitant release of AMP.</text>
</comment>
<dbReference type="NCBIfam" id="NF045515">
    <property type="entry name" value="Glp_gephyrin"/>
    <property type="match status" value="1"/>
</dbReference>
<dbReference type="Pfam" id="PF03454">
    <property type="entry name" value="MoeA_C"/>
    <property type="match status" value="1"/>
</dbReference>
<dbReference type="EMBL" id="JAESND010000003">
    <property type="protein sequence ID" value="MBM3115931.1"/>
    <property type="molecule type" value="Genomic_DNA"/>
</dbReference>
<dbReference type="Gene3D" id="2.40.340.10">
    <property type="entry name" value="MoeA, C-terminal, domain IV"/>
    <property type="match status" value="1"/>
</dbReference>
<evidence type="ECO:0000259" key="7">
    <source>
        <dbReference type="SMART" id="SM00852"/>
    </source>
</evidence>
<feature type="domain" description="MoaB/Mog" evidence="7">
    <location>
        <begin position="174"/>
        <end position="311"/>
    </location>
</feature>
<comment type="cofactor">
    <cofactor evidence="6">
        <name>Mg(2+)</name>
        <dbReference type="ChEBI" id="CHEBI:18420"/>
    </cofactor>
</comment>
<dbReference type="PANTHER" id="PTHR10192:SF5">
    <property type="entry name" value="GEPHYRIN"/>
    <property type="match status" value="1"/>
</dbReference>
<keyword evidence="6" id="KW-0479">Metal-binding</keyword>
<dbReference type="InterPro" id="IPR036688">
    <property type="entry name" value="MoeA_C_domain_IV_sf"/>
</dbReference>
<dbReference type="Gene3D" id="3.90.105.10">
    <property type="entry name" value="Molybdopterin biosynthesis moea protein, domain 2"/>
    <property type="match status" value="1"/>
</dbReference>
<dbReference type="Proteomes" id="UP000809431">
    <property type="component" value="Unassembled WGS sequence"/>
</dbReference>